<keyword evidence="2" id="KW-1185">Reference proteome</keyword>
<sequence>MFHSSMLPNATIWASTVRKEIRRFRILIVGRANAGKTTILQRVCNTTALPEIIAPTGDRIDLSTISPSAQRGEHDIENEMVFKSNPGFVFHDSRGFEAGGSSEFQTVKQFIANRAEQKLLSDRLHAIWYCIPTNDATRPITRAELDFFEECGTGNVPVIVLFTKTDSMDSRMTKQLIKAGYTDEEAEQRAPIQGVIDFQERFCGILYQKKHPPTSHLFFREMQHPEADVGGLIKSTAEALASDKNLLQLFVSTQQTSLNLCIEYAIKRDLLDKLNTLSALQERLLSTTEKNNVRLVLPILQWFPHLVRPLLFLFSHTNTSLIGLYLYGKLGFRDLSDGADIRLLLLRLLQLCM</sequence>
<gene>
    <name evidence="1" type="ORF">LACBIDRAFT_313263</name>
</gene>
<proteinExistence type="predicted"/>
<reference evidence="1 2" key="1">
    <citation type="journal article" date="2008" name="Nature">
        <title>The genome of Laccaria bicolor provides insights into mycorrhizal symbiosis.</title>
        <authorList>
            <person name="Martin F."/>
            <person name="Aerts A."/>
            <person name="Ahren D."/>
            <person name="Brun A."/>
            <person name="Danchin E.G.J."/>
            <person name="Duchaussoy F."/>
            <person name="Gibon J."/>
            <person name="Kohler A."/>
            <person name="Lindquist E."/>
            <person name="Pereda V."/>
            <person name="Salamov A."/>
            <person name="Shapiro H.J."/>
            <person name="Wuyts J."/>
            <person name="Blaudez D."/>
            <person name="Buee M."/>
            <person name="Brokstein P."/>
            <person name="Canbaeck B."/>
            <person name="Cohen D."/>
            <person name="Courty P.E."/>
            <person name="Coutinho P.M."/>
            <person name="Delaruelle C."/>
            <person name="Detter J.C."/>
            <person name="Deveau A."/>
            <person name="DiFazio S."/>
            <person name="Duplessis S."/>
            <person name="Fraissinet-Tachet L."/>
            <person name="Lucic E."/>
            <person name="Frey-Klett P."/>
            <person name="Fourrey C."/>
            <person name="Feussner I."/>
            <person name="Gay G."/>
            <person name="Grimwood J."/>
            <person name="Hoegger P.J."/>
            <person name="Jain P."/>
            <person name="Kilaru S."/>
            <person name="Labbe J."/>
            <person name="Lin Y.C."/>
            <person name="Legue V."/>
            <person name="Le Tacon F."/>
            <person name="Marmeisse R."/>
            <person name="Melayah D."/>
            <person name="Montanini B."/>
            <person name="Muratet M."/>
            <person name="Nehls U."/>
            <person name="Niculita-Hirzel H."/>
            <person name="Oudot-Le Secq M.P."/>
            <person name="Peter M."/>
            <person name="Quesneville H."/>
            <person name="Rajashekar B."/>
            <person name="Reich M."/>
            <person name="Rouhier N."/>
            <person name="Schmutz J."/>
            <person name="Yin T."/>
            <person name="Chalot M."/>
            <person name="Henrissat B."/>
            <person name="Kuees U."/>
            <person name="Lucas S."/>
            <person name="Van de Peer Y."/>
            <person name="Podila G.K."/>
            <person name="Polle A."/>
            <person name="Pukkila P.J."/>
            <person name="Richardson P.M."/>
            <person name="Rouze P."/>
            <person name="Sanders I.R."/>
            <person name="Stajich J.E."/>
            <person name="Tunlid A."/>
            <person name="Tuskan G."/>
            <person name="Grigoriev I.V."/>
        </authorList>
    </citation>
    <scope>NUCLEOTIDE SEQUENCE [LARGE SCALE GENOMIC DNA]</scope>
    <source>
        <strain evidence="2">S238N-H82 / ATCC MYA-4686</strain>
    </source>
</reference>
<dbReference type="KEGG" id="lbc:LACBIDRAFT_313263"/>
<dbReference type="EMBL" id="DS547148">
    <property type="protein sequence ID" value="EDR00539.1"/>
    <property type="molecule type" value="Genomic_DNA"/>
</dbReference>
<dbReference type="HOGENOM" id="CLU_023805_1_0_1"/>
<protein>
    <submittedName>
        <fullName evidence="1">Predicted protein</fullName>
    </submittedName>
</protein>
<accession>B0DXX6</accession>
<dbReference type="InterPro" id="IPR027417">
    <property type="entry name" value="P-loop_NTPase"/>
</dbReference>
<organism evidence="2">
    <name type="scientific">Laccaria bicolor (strain S238N-H82 / ATCC MYA-4686)</name>
    <name type="common">Bicoloured deceiver</name>
    <name type="synonym">Laccaria laccata var. bicolor</name>
    <dbReference type="NCBI Taxonomy" id="486041"/>
    <lineage>
        <taxon>Eukaryota</taxon>
        <taxon>Fungi</taxon>
        <taxon>Dikarya</taxon>
        <taxon>Basidiomycota</taxon>
        <taxon>Agaricomycotina</taxon>
        <taxon>Agaricomycetes</taxon>
        <taxon>Agaricomycetidae</taxon>
        <taxon>Agaricales</taxon>
        <taxon>Agaricineae</taxon>
        <taxon>Hydnangiaceae</taxon>
        <taxon>Laccaria</taxon>
    </lineage>
</organism>
<dbReference type="SUPFAM" id="SSF52540">
    <property type="entry name" value="P-loop containing nucleoside triphosphate hydrolases"/>
    <property type="match status" value="1"/>
</dbReference>
<name>B0DXX6_LACBS</name>
<evidence type="ECO:0000313" key="1">
    <source>
        <dbReference type="EMBL" id="EDR00539.1"/>
    </source>
</evidence>
<dbReference type="Proteomes" id="UP000001194">
    <property type="component" value="Unassembled WGS sequence"/>
</dbReference>
<evidence type="ECO:0000313" key="2">
    <source>
        <dbReference type="Proteomes" id="UP000001194"/>
    </source>
</evidence>
<dbReference type="Gene3D" id="3.40.50.300">
    <property type="entry name" value="P-loop containing nucleotide triphosphate hydrolases"/>
    <property type="match status" value="1"/>
</dbReference>
<dbReference type="OrthoDB" id="59699at2759"/>
<dbReference type="RefSeq" id="XP_001888766.1">
    <property type="nucleotide sequence ID" value="XM_001888731.1"/>
</dbReference>
<dbReference type="CDD" id="cd00882">
    <property type="entry name" value="Ras_like_GTPase"/>
    <property type="match status" value="1"/>
</dbReference>
<dbReference type="InParanoid" id="B0DXX6"/>
<dbReference type="GeneID" id="6084475"/>
<dbReference type="AlphaFoldDB" id="B0DXX6"/>